<comment type="caution">
    <text evidence="6">The sequence shown here is derived from an EMBL/GenBank/DDBJ whole genome shotgun (WGS) entry which is preliminary data.</text>
</comment>
<evidence type="ECO:0000256" key="2">
    <source>
        <dbReference type="ARBA" id="ARBA00022884"/>
    </source>
</evidence>
<keyword evidence="2 3" id="KW-0694">RNA-binding</keyword>
<dbReference type="EMBL" id="BTGD01000018">
    <property type="protein sequence ID" value="GMM57968.1"/>
    <property type="molecule type" value="Genomic_DNA"/>
</dbReference>
<feature type="domain" description="K Homology" evidence="5">
    <location>
        <begin position="148"/>
        <end position="219"/>
    </location>
</feature>
<feature type="compositionally biased region" description="Polar residues" evidence="4">
    <location>
        <begin position="283"/>
        <end position="305"/>
    </location>
</feature>
<evidence type="ECO:0000313" key="6">
    <source>
        <dbReference type="EMBL" id="GMM57968.1"/>
    </source>
</evidence>
<dbReference type="Gene3D" id="3.30.1370.10">
    <property type="entry name" value="K Homology domain, type 1"/>
    <property type="match status" value="3"/>
</dbReference>
<protein>
    <submittedName>
        <fullName evidence="6">Pbp2 protein</fullName>
    </submittedName>
</protein>
<dbReference type="SMART" id="SM00322">
    <property type="entry name" value="KH"/>
    <property type="match status" value="3"/>
</dbReference>
<accession>A0AAV5S346</accession>
<evidence type="ECO:0000256" key="3">
    <source>
        <dbReference type="PROSITE-ProRule" id="PRU00117"/>
    </source>
</evidence>
<proteinExistence type="predicted"/>
<gene>
    <name evidence="6" type="ORF">DAKH74_045840</name>
</gene>
<name>A0AAV5S346_MAUHU</name>
<dbReference type="InterPro" id="IPR036612">
    <property type="entry name" value="KH_dom_type_1_sf"/>
</dbReference>
<evidence type="ECO:0000256" key="1">
    <source>
        <dbReference type="ARBA" id="ARBA00022737"/>
    </source>
</evidence>
<feature type="domain" description="K Homology" evidence="5">
    <location>
        <begin position="356"/>
        <end position="426"/>
    </location>
</feature>
<feature type="compositionally biased region" description="Low complexity" evidence="4">
    <location>
        <begin position="345"/>
        <end position="357"/>
    </location>
</feature>
<dbReference type="CDD" id="cd00105">
    <property type="entry name" value="KH-I"/>
    <property type="match status" value="1"/>
</dbReference>
<evidence type="ECO:0000313" key="7">
    <source>
        <dbReference type="Proteomes" id="UP001377567"/>
    </source>
</evidence>
<dbReference type="AlphaFoldDB" id="A0AAV5S346"/>
<feature type="region of interest" description="Disordered" evidence="4">
    <location>
        <begin position="269"/>
        <end position="310"/>
    </location>
</feature>
<sequence length="440" mass="46188">MSSTAPGGAGNNLKRKNEAAGEEPELEAAIKRVALEEGDASDGNGNGNDDNESGKDAAAAEVTLRMLCLVREASAVVGPKGETISRLKSESGARINVSENARGVPERVVYVRGSCEDVAKAFGQVSRVLAGLQRVRGVSEETSGADSTLVSVHLLIPHHLMGYVIGKHGSQLRNIEAKSNAELSASPYQLLPSNDRILRVLGVPDAVHIAAYYIAQVLLTFSETHQRGRKTVFYQPGPNHAVLAAGAAAGTSVAAGAFLPGFTSGQELPRMPNGYKVRRQLPRPTSNGAAVQETPGRSTSNSSASEGPVYTAETAANARSFIPEFQIPNVRIATTRTPGQGEGNGSTSSGSASSNGSTLQEVYIEERFVGNVIGREGKHINSIKESTGCAIFIDGPAPGATERRMTIRGSLMASQAAILLISNKIDRDRSRSNSHAHAAQ</sequence>
<organism evidence="6 7">
    <name type="scientific">Maudiozyma humilis</name>
    <name type="common">Sour dough yeast</name>
    <name type="synonym">Kazachstania humilis</name>
    <dbReference type="NCBI Taxonomy" id="51915"/>
    <lineage>
        <taxon>Eukaryota</taxon>
        <taxon>Fungi</taxon>
        <taxon>Dikarya</taxon>
        <taxon>Ascomycota</taxon>
        <taxon>Saccharomycotina</taxon>
        <taxon>Saccharomycetes</taxon>
        <taxon>Saccharomycetales</taxon>
        <taxon>Saccharomycetaceae</taxon>
        <taxon>Maudiozyma</taxon>
    </lineage>
</organism>
<feature type="region of interest" description="Disordered" evidence="4">
    <location>
        <begin position="335"/>
        <end position="357"/>
    </location>
</feature>
<evidence type="ECO:0000259" key="5">
    <source>
        <dbReference type="SMART" id="SM00322"/>
    </source>
</evidence>
<feature type="domain" description="K Homology" evidence="5">
    <location>
        <begin position="60"/>
        <end position="130"/>
    </location>
</feature>
<dbReference type="Pfam" id="PF00013">
    <property type="entry name" value="KH_1"/>
    <property type="match status" value="3"/>
</dbReference>
<keyword evidence="1" id="KW-0677">Repeat</keyword>
<dbReference type="PROSITE" id="PS50084">
    <property type="entry name" value="KH_TYPE_1"/>
    <property type="match status" value="3"/>
</dbReference>
<reference evidence="6 7" key="1">
    <citation type="journal article" date="2023" name="Elife">
        <title>Identification of key yeast species and microbe-microbe interactions impacting larval growth of Drosophila in the wild.</title>
        <authorList>
            <person name="Mure A."/>
            <person name="Sugiura Y."/>
            <person name="Maeda R."/>
            <person name="Honda K."/>
            <person name="Sakurai N."/>
            <person name="Takahashi Y."/>
            <person name="Watada M."/>
            <person name="Katoh T."/>
            <person name="Gotoh A."/>
            <person name="Gotoh Y."/>
            <person name="Taniguchi I."/>
            <person name="Nakamura K."/>
            <person name="Hayashi T."/>
            <person name="Katayama T."/>
            <person name="Uemura T."/>
            <person name="Hattori Y."/>
        </authorList>
    </citation>
    <scope>NUCLEOTIDE SEQUENCE [LARGE SCALE GENOMIC DNA]</scope>
    <source>
        <strain evidence="6 7">KH-74</strain>
    </source>
</reference>
<dbReference type="Proteomes" id="UP001377567">
    <property type="component" value="Unassembled WGS sequence"/>
</dbReference>
<keyword evidence="7" id="KW-1185">Reference proteome</keyword>
<dbReference type="InterPro" id="IPR004088">
    <property type="entry name" value="KH_dom_type_1"/>
</dbReference>
<dbReference type="PANTHER" id="PTHR10288">
    <property type="entry name" value="KH DOMAIN CONTAINING RNA BINDING PROTEIN"/>
    <property type="match status" value="1"/>
</dbReference>
<dbReference type="SUPFAM" id="SSF54791">
    <property type="entry name" value="Eukaryotic type KH-domain (KH-domain type I)"/>
    <property type="match status" value="3"/>
</dbReference>
<feature type="region of interest" description="Disordered" evidence="4">
    <location>
        <begin position="1"/>
        <end position="55"/>
    </location>
</feature>
<dbReference type="InterPro" id="IPR004087">
    <property type="entry name" value="KH_dom"/>
</dbReference>
<evidence type="ECO:0000256" key="4">
    <source>
        <dbReference type="SAM" id="MobiDB-lite"/>
    </source>
</evidence>
<dbReference type="GO" id="GO:0003723">
    <property type="term" value="F:RNA binding"/>
    <property type="evidence" value="ECO:0007669"/>
    <property type="project" value="UniProtKB-UniRule"/>
</dbReference>
<dbReference type="CDD" id="cd22438">
    <property type="entry name" value="KH-I_PCBP_rpt1"/>
    <property type="match status" value="1"/>
</dbReference>